<dbReference type="SUPFAM" id="SSF109715">
    <property type="entry name" value="DEK C-terminal domain"/>
    <property type="match status" value="1"/>
</dbReference>
<dbReference type="InterPro" id="IPR036400">
    <property type="entry name" value="Cyt_B5-like_heme/steroid_sf"/>
</dbReference>
<dbReference type="GO" id="GO:0003774">
    <property type="term" value="F:cytoskeletal motor activity"/>
    <property type="evidence" value="ECO:0007669"/>
    <property type="project" value="UniProtKB-UniRule"/>
</dbReference>
<evidence type="ECO:0000313" key="22">
    <source>
        <dbReference type="Proteomes" id="UP000009131"/>
    </source>
</evidence>
<dbReference type="SUPFAM" id="SSF53448">
    <property type="entry name" value="Nucleotide-diphospho-sugar transferases"/>
    <property type="match status" value="1"/>
</dbReference>
<evidence type="ECO:0000256" key="17">
    <source>
        <dbReference type="SAM" id="Phobius"/>
    </source>
</evidence>
<dbReference type="eggNOG" id="KOG2571">
    <property type="taxonomic scope" value="Eukaryota"/>
</dbReference>
<dbReference type="GO" id="GO:0003779">
    <property type="term" value="F:actin binding"/>
    <property type="evidence" value="ECO:0007669"/>
    <property type="project" value="UniProtKB-KW"/>
</dbReference>
<keyword evidence="9 17" id="KW-1133">Transmembrane helix</keyword>
<feature type="region of interest" description="Disordered" evidence="16">
    <location>
        <begin position="1"/>
        <end position="20"/>
    </location>
</feature>
<dbReference type="Gene3D" id="1.20.58.530">
    <property type="match status" value="1"/>
</dbReference>
<dbReference type="PROSITE" id="PS51456">
    <property type="entry name" value="MYOSIN_MOTOR"/>
    <property type="match status" value="1"/>
</dbReference>
<comment type="subcellular location">
    <subcellularLocation>
        <location evidence="1">Cell membrane</location>
        <topology evidence="1">Multi-pass membrane protein</topology>
    </subcellularLocation>
</comment>
<evidence type="ECO:0000256" key="5">
    <source>
        <dbReference type="ARBA" id="ARBA00022679"/>
    </source>
</evidence>
<dbReference type="RefSeq" id="XP_014570775.1">
    <property type="nucleotide sequence ID" value="XM_014715289.1"/>
</dbReference>
<dbReference type="eggNOG" id="KOG4229">
    <property type="taxonomic scope" value="Eukaryota"/>
</dbReference>
<reference evidence="21 22" key="1">
    <citation type="journal article" date="2011" name="J. Gen. Appl. Microbiol.">
        <title>Draft genome sequencing of the enigmatic basidiomycete Mixia osmundae.</title>
        <authorList>
            <person name="Nishida H."/>
            <person name="Nagatsuka Y."/>
            <person name="Sugiyama J."/>
        </authorList>
    </citation>
    <scope>NUCLEOTIDE SEQUENCE [LARGE SCALE GENOMIC DNA]</scope>
    <source>
        <strain evidence="22">CBS 9802 / IAM 14324 / JCM 22182 / KY 12970</strain>
    </source>
</reference>
<evidence type="ECO:0000256" key="7">
    <source>
        <dbReference type="ARBA" id="ARBA00022741"/>
    </source>
</evidence>
<dbReference type="PANTHER" id="PTHR22914:SF13">
    <property type="entry name" value="CHITIN SYNTHASE"/>
    <property type="match status" value="1"/>
</dbReference>
<evidence type="ECO:0000259" key="20">
    <source>
        <dbReference type="PROSITE" id="PS51998"/>
    </source>
</evidence>
<dbReference type="HOGENOM" id="CLU_000192_0_2_1"/>
<keyword evidence="8 15" id="KW-0067">ATP-binding</keyword>
<keyword evidence="4" id="KW-0328">Glycosyltransferase</keyword>
<dbReference type="InterPro" id="IPR029044">
    <property type="entry name" value="Nucleotide-diphossugar_trans"/>
</dbReference>
<organism evidence="21 22">
    <name type="scientific">Mixia osmundae (strain CBS 9802 / IAM 14324 / JCM 22182 / KY 12970)</name>
    <dbReference type="NCBI Taxonomy" id="764103"/>
    <lineage>
        <taxon>Eukaryota</taxon>
        <taxon>Fungi</taxon>
        <taxon>Dikarya</taxon>
        <taxon>Basidiomycota</taxon>
        <taxon>Pucciniomycotina</taxon>
        <taxon>Mixiomycetes</taxon>
        <taxon>Mixiales</taxon>
        <taxon>Mixiaceae</taxon>
        <taxon>Mixia</taxon>
    </lineage>
</organism>
<dbReference type="GO" id="GO:0016459">
    <property type="term" value="C:myosin complex"/>
    <property type="evidence" value="ECO:0007669"/>
    <property type="project" value="UniProtKB-KW"/>
</dbReference>
<evidence type="ECO:0000256" key="15">
    <source>
        <dbReference type="PROSITE-ProRule" id="PRU00782"/>
    </source>
</evidence>
<dbReference type="GO" id="GO:0030428">
    <property type="term" value="C:cell septum"/>
    <property type="evidence" value="ECO:0007669"/>
    <property type="project" value="TreeGrafter"/>
</dbReference>
<feature type="domain" description="Cytochrome b5 heme-binding" evidence="18">
    <location>
        <begin position="977"/>
        <end position="1038"/>
    </location>
</feature>
<feature type="transmembrane region" description="Helical" evidence="17">
    <location>
        <begin position="1215"/>
        <end position="1239"/>
    </location>
</feature>
<dbReference type="CDD" id="cd14879">
    <property type="entry name" value="MYSc_Myo17"/>
    <property type="match status" value="1"/>
</dbReference>
<dbReference type="Gene3D" id="3.40.850.10">
    <property type="entry name" value="Kinesin motor domain"/>
    <property type="match status" value="1"/>
</dbReference>
<dbReference type="GO" id="GO:0005886">
    <property type="term" value="C:plasma membrane"/>
    <property type="evidence" value="ECO:0007669"/>
    <property type="project" value="UniProtKB-SubCell"/>
</dbReference>
<evidence type="ECO:0000259" key="19">
    <source>
        <dbReference type="PROSITE" id="PS51456"/>
    </source>
</evidence>
<evidence type="ECO:0000256" key="16">
    <source>
        <dbReference type="SAM" id="MobiDB-lite"/>
    </source>
</evidence>
<evidence type="ECO:0000256" key="12">
    <source>
        <dbReference type="ARBA" id="ARBA00023175"/>
    </source>
</evidence>
<feature type="transmembrane region" description="Helical" evidence="17">
    <location>
        <begin position="1637"/>
        <end position="1658"/>
    </location>
</feature>
<dbReference type="PRINTS" id="PR00193">
    <property type="entry name" value="MYOSINHEAVY"/>
</dbReference>
<dbReference type="PROSITE" id="PS50255">
    <property type="entry name" value="CYTOCHROME_B5_2"/>
    <property type="match status" value="1"/>
</dbReference>
<evidence type="ECO:0000256" key="13">
    <source>
        <dbReference type="ARBA" id="ARBA00023180"/>
    </source>
</evidence>
<dbReference type="InterPro" id="IPR036037">
    <property type="entry name" value="MYSc_Myo17"/>
</dbReference>
<dbReference type="InterPro" id="IPR036961">
    <property type="entry name" value="Kinesin_motor_dom_sf"/>
</dbReference>
<keyword evidence="13" id="KW-0325">Glycoprotein</keyword>
<evidence type="ECO:0000259" key="18">
    <source>
        <dbReference type="PROSITE" id="PS50255"/>
    </source>
</evidence>
<keyword evidence="11 17" id="KW-0472">Membrane</keyword>
<dbReference type="EC" id="2.4.1.16" evidence="2"/>
<feature type="compositionally biased region" description="Polar residues" evidence="16">
    <location>
        <begin position="9"/>
        <end position="18"/>
    </location>
</feature>
<dbReference type="OMA" id="PTMRGSE"/>
<keyword evidence="14 15" id="KW-0009">Actin-binding</keyword>
<name>G7DZZ3_MIXOS</name>
<evidence type="ECO:0000256" key="8">
    <source>
        <dbReference type="ARBA" id="ARBA00022840"/>
    </source>
</evidence>
<evidence type="ECO:0000256" key="2">
    <source>
        <dbReference type="ARBA" id="ARBA00012543"/>
    </source>
</evidence>
<feature type="region of interest" description="Actin-binding" evidence="15">
    <location>
        <begin position="680"/>
        <end position="702"/>
    </location>
</feature>
<dbReference type="GO" id="GO:0005524">
    <property type="term" value="F:ATP binding"/>
    <property type="evidence" value="ECO:0007669"/>
    <property type="project" value="UniProtKB-UniRule"/>
</dbReference>
<dbReference type="SMART" id="SM01117">
    <property type="entry name" value="Cyt-b5"/>
    <property type="match status" value="2"/>
</dbReference>
<comment type="caution">
    <text evidence="21">The sequence shown here is derived from an EMBL/GenBank/DDBJ whole genome shotgun (WGS) entry which is preliminary data.</text>
</comment>
<accession>G7DZZ3</accession>
<sequence>MSEEKRDVSSNGEMTTLVSDRPGMILSESQIVSYLQSRYRSERPYSQVGSTILLAINPLRIMRDLNDESAESFRSASLGWTTASTEPHPYNMAGRVYTTMCLQSTTQAVIYNGISGSGKSTVSQQFTAQLLRLSADGTKKSMRLASQVQALEVVLSAFGCAKTSTNASASRFSRCLELHFGPRLKQANAGETEGIAPLIGVRVLAFGLERARLVHLEASERTFNVFYQLLAGATPQEALDLGLRDSPGDYDLLDSSGCLKLPAGPRSDDAIACEELRDAFRTLLVKPKNVASIFSVLIAILELGNVRFDDRGTQAQSDETAWITAETQSSLEKAAKLLGVTHEELAHALTNKLVYVRGEACAAFLSAVDAAQHRDSLVTNLYAIVFAYLVESINSKLALSDAQATANLREGGATILQIDLPGFQSHSMSSEGSRRRSLLETLGRDGYEEFRSNVGAETLQHWHNSHRLGTQAPEAVALVEDGLTVPDLSWNDTGMTRVEMLRGGPIGSKADERPSGLLGGLAKALSSLRKGKKTAVEADATFVEGLREHYKTSSAYVAKPVGQSSPSTFGIKHASGTVAYDAIGFVASDLAHLDADFVTLLRSSTDSLIAKLFSGPGLAVETHALDPTTLVAAQVLSQPYRTASPVKIATGIEGYHIRAPKPMLEPMIISSSAAQLNAALTSLFDLAGACQVWSIICVKPNDESLGGVFDVKRVGTQISAAEVPHLLARQRNDLVYRLGFPEYASKAQLDEPLADSITTHAHSQGWIRGETFEVGESHVFLCHQAWRSLFPAFEIPNVSSGAASPLQRATAQSIGSGVQSEAWHDTSVQMEEHLLAQQHNSSASPYDQQIAPVAVLRQDEVMSMYSEQTARTPHSDDWAWESKAELNAPTPLPTVLSEKRVIEETPTSRSRRAWLNLVWFTTWWIPDFALKLGGMKRPDVRLAWREKFTLCTLIFLLCAITIFYIIGLGHIICPNFNKAWNAKELGYHQGEDDYWVAVRGTVYDLTKFWRAQHSDIVGQLVDNADMLSLAGQDLTNYFPIPFTLACPDLITDPGLVISYANFTPTVSIAVHTSGALQPDTASKLHTSDWYTATFLSKMDQYKQGPLVYDRKALRAGYTDDARTWAVYRGTVFDLSDYFYTGQQNSAAPAYQFLPSVITNLFQEQPGGDITHDLDLIDAAQLNSTAKTSALNCMNNLFAVGQYDFRNTARCQVQNYLLLAFSCMIVATIGAKFLAALQLGSKRQPEQRDKFVILQVPCYTEGEDSLRKTIESLAALQYDDKRKLMVVICDGMIIGSGNDRPTPRIVLDILGVDPKHDPDPLLFKSVGEGSRQLNYGKVYSGLYEFEGHVMPYLVIVKVGKPSERSRPGNRGKRDSQVLFMRFLNRVHFNSEMAPLELELHHQIKNVIGVDPQLYEFMLCVDADTEVAPDSLNRMVAVASDDSQIIGLCGETKLGNEQQSWVTMVQVYEYYISHHLTKAFESLFGSVTCLPGCFTMYRLRTNDTGRPLFVSSLIIDDYSEGNVDTLHKKNLLSLGEDRYLTTLILKHFPNFKTKFSPDAQAMTIAPDRWEVLLSQRRRWINSTVHNLFVLTSLKDLCGFCCFSMRFIVLLDLVSTVILPASSIYLVYMIITVATGNAQIPVISLIMIGAVYGLQAIVFLVKRQWQFIGWLVIYLLAYPIYSFFLPLYSFWHFDDFSWGNTRIVVGEGKKKKILATTDDEPFDDSMIPLRRFGDYQAEGYDNNDWDMKSEYSRRTESVGGFSTPGSVRPTYNDLRASRTFGSSFSIAEQYDQQRRSSRANLTSAVPAYAPFAPIYSPSMGGSRPPSEAGSGMSVSRSRPNTQIYGLQRQNRPIQLTDPFSNPRDSYVSLGMGPPRPAFQNRNSSYSAWSGMGPNFARHTSALPMIGSMPITSFIGQSASTDPTDEEITQAVRMYLSTQDLMRVTKRSTRDALADYFIHADLTNRKALVNQVIDRVLSGQL</sequence>
<feature type="transmembrane region" description="Helical" evidence="17">
    <location>
        <begin position="1610"/>
        <end position="1631"/>
    </location>
</feature>
<evidence type="ECO:0000256" key="6">
    <source>
        <dbReference type="ARBA" id="ARBA00022692"/>
    </source>
</evidence>
<dbReference type="EMBL" id="BABT02000076">
    <property type="protein sequence ID" value="GAA96153.1"/>
    <property type="molecule type" value="Genomic_DNA"/>
</dbReference>
<dbReference type="STRING" id="764103.G7DZZ3"/>
<dbReference type="OrthoDB" id="370884at2759"/>
<dbReference type="InParanoid" id="G7DZZ3"/>
<dbReference type="GO" id="GO:0006031">
    <property type="term" value="P:chitin biosynthetic process"/>
    <property type="evidence" value="ECO:0007669"/>
    <property type="project" value="TreeGrafter"/>
</dbReference>
<dbReference type="InterPro" id="IPR001199">
    <property type="entry name" value="Cyt_B5-like_heme/steroid-bd"/>
</dbReference>
<dbReference type="InterPro" id="IPR004835">
    <property type="entry name" value="Chitin_synth"/>
</dbReference>
<comment type="similarity">
    <text evidence="15">Belongs to the TRAFAC class myosin-kinesin ATPase superfamily. Myosin family.</text>
</comment>
<keyword evidence="7 15" id="KW-0547">Nucleotide-binding</keyword>
<feature type="domain" description="DEK-C" evidence="20">
    <location>
        <begin position="1918"/>
        <end position="1974"/>
    </location>
</feature>
<feature type="domain" description="Myosin motor" evidence="19">
    <location>
        <begin position="1"/>
        <end position="714"/>
    </location>
</feature>
<dbReference type="Gene3D" id="1.10.10.820">
    <property type="match status" value="1"/>
</dbReference>
<feature type="binding site" evidence="15">
    <location>
        <begin position="113"/>
        <end position="120"/>
    </location>
    <ligand>
        <name>ATP</name>
        <dbReference type="ChEBI" id="CHEBI:30616"/>
    </ligand>
</feature>
<dbReference type="Gene3D" id="3.10.120.10">
    <property type="entry name" value="Cytochrome b5-like heme/steroid binding domain"/>
    <property type="match status" value="1"/>
</dbReference>
<dbReference type="GO" id="GO:0031505">
    <property type="term" value="P:fungal-type cell wall organization"/>
    <property type="evidence" value="ECO:0007669"/>
    <property type="project" value="TreeGrafter"/>
</dbReference>
<dbReference type="SMART" id="SM00242">
    <property type="entry name" value="MYSc"/>
    <property type="match status" value="1"/>
</dbReference>
<feature type="region of interest" description="Disordered" evidence="16">
    <location>
        <begin position="1813"/>
        <end position="1835"/>
    </location>
</feature>
<dbReference type="GO" id="GO:0004100">
    <property type="term" value="F:chitin synthase activity"/>
    <property type="evidence" value="ECO:0007669"/>
    <property type="project" value="UniProtKB-EC"/>
</dbReference>
<keyword evidence="6 17" id="KW-0812">Transmembrane</keyword>
<proteinExistence type="inferred from homology"/>
<dbReference type="Gene3D" id="1.10.10.60">
    <property type="entry name" value="Homeodomain-like"/>
    <property type="match status" value="1"/>
</dbReference>
<keyword evidence="10 15" id="KW-0518">Myosin</keyword>
<dbReference type="Pfam" id="PF08766">
    <property type="entry name" value="DEK_C"/>
    <property type="match status" value="1"/>
</dbReference>
<evidence type="ECO:0000256" key="4">
    <source>
        <dbReference type="ARBA" id="ARBA00022676"/>
    </source>
</evidence>
<dbReference type="InterPro" id="IPR014876">
    <property type="entry name" value="DEK_C"/>
</dbReference>
<dbReference type="InterPro" id="IPR001609">
    <property type="entry name" value="Myosin_head_motor_dom-like"/>
</dbReference>
<dbReference type="InterPro" id="IPR027417">
    <property type="entry name" value="P-loop_NTPase"/>
</dbReference>
<reference evidence="21 22" key="2">
    <citation type="journal article" date="2012" name="Open Biol.">
        <title>Characteristics of nucleosomes and linker DNA regions on the genome of the basidiomycete Mixia osmundae revealed by mono- and dinucleosome mapping.</title>
        <authorList>
            <person name="Nishida H."/>
            <person name="Kondo S."/>
            <person name="Matsumoto T."/>
            <person name="Suzuki Y."/>
            <person name="Yoshikawa H."/>
            <person name="Taylor T.D."/>
            <person name="Sugiyama J."/>
        </authorList>
    </citation>
    <scope>NUCLEOTIDE SEQUENCE [LARGE SCALE GENOMIC DNA]</scope>
    <source>
        <strain evidence="22">CBS 9802 / IAM 14324 / JCM 22182 / KY 12970</strain>
    </source>
</reference>
<dbReference type="Proteomes" id="UP000009131">
    <property type="component" value="Unassembled WGS sequence"/>
</dbReference>
<dbReference type="PANTHER" id="PTHR22914">
    <property type="entry name" value="CHITIN SYNTHASE"/>
    <property type="match status" value="1"/>
</dbReference>
<evidence type="ECO:0000313" key="21">
    <source>
        <dbReference type="EMBL" id="GAA96153.1"/>
    </source>
</evidence>
<evidence type="ECO:0000256" key="11">
    <source>
        <dbReference type="ARBA" id="ARBA00023136"/>
    </source>
</evidence>
<dbReference type="SUPFAM" id="SSF55856">
    <property type="entry name" value="Cytochrome b5-like heme/steroid binding domain"/>
    <property type="match status" value="1"/>
</dbReference>
<gene>
    <name evidence="21" type="primary">Mo02814</name>
    <name evidence="21" type="ORF">E5Q_02814</name>
</gene>
<evidence type="ECO:0000256" key="10">
    <source>
        <dbReference type="ARBA" id="ARBA00023123"/>
    </source>
</evidence>
<feature type="transmembrane region" description="Helical" evidence="17">
    <location>
        <begin position="1665"/>
        <end position="1688"/>
    </location>
</feature>
<evidence type="ECO:0000256" key="1">
    <source>
        <dbReference type="ARBA" id="ARBA00004651"/>
    </source>
</evidence>
<keyword evidence="5" id="KW-0808">Transferase</keyword>
<feature type="transmembrane region" description="Helical" evidence="17">
    <location>
        <begin position="950"/>
        <end position="972"/>
    </location>
</feature>
<evidence type="ECO:0000256" key="9">
    <source>
        <dbReference type="ARBA" id="ARBA00022989"/>
    </source>
</evidence>
<dbReference type="Gene3D" id="1.20.120.720">
    <property type="entry name" value="Myosin VI head, motor domain, U50 subdomain"/>
    <property type="match status" value="1"/>
</dbReference>
<dbReference type="Pfam" id="PF03142">
    <property type="entry name" value="Chitin_synth_2"/>
    <property type="match status" value="1"/>
</dbReference>
<dbReference type="PROSITE" id="PS51998">
    <property type="entry name" value="DEK_C"/>
    <property type="match status" value="1"/>
</dbReference>
<protein>
    <recommendedName>
        <fullName evidence="2">chitin synthase</fullName>
        <ecNumber evidence="2">2.4.1.16</ecNumber>
    </recommendedName>
</protein>
<keyword evidence="3" id="KW-1003">Cell membrane</keyword>
<dbReference type="SUPFAM" id="SSF52540">
    <property type="entry name" value="P-loop containing nucleoside triphosphate hydrolases"/>
    <property type="match status" value="1"/>
</dbReference>
<evidence type="ECO:0000256" key="14">
    <source>
        <dbReference type="ARBA" id="ARBA00023203"/>
    </source>
</evidence>
<keyword evidence="12 15" id="KW-0505">Motor protein</keyword>
<dbReference type="Pfam" id="PF00173">
    <property type="entry name" value="Cyt-b5"/>
    <property type="match status" value="1"/>
</dbReference>
<dbReference type="Pfam" id="PF00063">
    <property type="entry name" value="Myosin_head"/>
    <property type="match status" value="1"/>
</dbReference>
<keyword evidence="22" id="KW-1185">Reference proteome</keyword>
<evidence type="ECO:0000256" key="3">
    <source>
        <dbReference type="ARBA" id="ARBA00022475"/>
    </source>
</evidence>